<gene>
    <name evidence="12" type="ORF">C2S53_000192</name>
</gene>
<keyword evidence="7" id="KW-0547">Nucleotide-binding</keyword>
<keyword evidence="3 9" id="KW-0812">Transmembrane</keyword>
<feature type="compositionally biased region" description="Pro residues" evidence="8">
    <location>
        <begin position="248"/>
        <end position="257"/>
    </location>
</feature>
<dbReference type="PROSITE" id="PS00107">
    <property type="entry name" value="PROTEIN_KINASE_ATP"/>
    <property type="match status" value="1"/>
</dbReference>
<keyword evidence="4" id="KW-0677">Repeat</keyword>
<organism evidence="12 13">
    <name type="scientific">Perilla frutescens var. hirtella</name>
    <name type="common">Perilla citriodora</name>
    <name type="synonym">Perilla setoyensis</name>
    <dbReference type="NCBI Taxonomy" id="608512"/>
    <lineage>
        <taxon>Eukaryota</taxon>
        <taxon>Viridiplantae</taxon>
        <taxon>Streptophyta</taxon>
        <taxon>Embryophyta</taxon>
        <taxon>Tracheophyta</taxon>
        <taxon>Spermatophyta</taxon>
        <taxon>Magnoliopsida</taxon>
        <taxon>eudicotyledons</taxon>
        <taxon>Gunneridae</taxon>
        <taxon>Pentapetalae</taxon>
        <taxon>asterids</taxon>
        <taxon>lamiids</taxon>
        <taxon>Lamiales</taxon>
        <taxon>Lamiaceae</taxon>
        <taxon>Nepetoideae</taxon>
        <taxon>Elsholtzieae</taxon>
        <taxon>Perilla</taxon>
    </lineage>
</organism>
<dbReference type="InterPro" id="IPR046959">
    <property type="entry name" value="PRK1-6/SRF4-like"/>
</dbReference>
<dbReference type="PROSITE" id="PS50011">
    <property type="entry name" value="PROTEIN_KINASE_DOM"/>
    <property type="match status" value="1"/>
</dbReference>
<evidence type="ECO:0000259" key="11">
    <source>
        <dbReference type="PROSITE" id="PS50011"/>
    </source>
</evidence>
<name>A0AAD4JBP2_PERFH</name>
<dbReference type="InterPro" id="IPR000719">
    <property type="entry name" value="Prot_kinase_dom"/>
</dbReference>
<dbReference type="PROSITE" id="PS51450">
    <property type="entry name" value="LRR"/>
    <property type="match status" value="1"/>
</dbReference>
<dbReference type="InterPro" id="IPR011009">
    <property type="entry name" value="Kinase-like_dom_sf"/>
</dbReference>
<feature type="domain" description="Protein kinase" evidence="11">
    <location>
        <begin position="370"/>
        <end position="633"/>
    </location>
</feature>
<dbReference type="SUPFAM" id="SSF56112">
    <property type="entry name" value="Protein kinase-like (PK-like)"/>
    <property type="match status" value="1"/>
</dbReference>
<feature type="transmembrane region" description="Helical" evidence="9">
    <location>
        <begin position="272"/>
        <end position="293"/>
    </location>
</feature>
<dbReference type="EMBL" id="SDAM02000099">
    <property type="protein sequence ID" value="KAH6830223.1"/>
    <property type="molecule type" value="Genomic_DNA"/>
</dbReference>
<comment type="subcellular location">
    <subcellularLocation>
        <location evidence="1">Membrane</location>
    </subcellularLocation>
</comment>
<dbReference type="InterPro" id="IPR032675">
    <property type="entry name" value="LRR_dom_sf"/>
</dbReference>
<dbReference type="SUPFAM" id="SSF52058">
    <property type="entry name" value="L domain-like"/>
    <property type="match status" value="1"/>
</dbReference>
<dbReference type="InterPro" id="IPR013210">
    <property type="entry name" value="LRR_N_plant-typ"/>
</dbReference>
<feature type="binding site" evidence="7">
    <location>
        <position position="399"/>
    </location>
    <ligand>
        <name>ATP</name>
        <dbReference type="ChEBI" id="CHEBI:30616"/>
    </ligand>
</feature>
<feature type="signal peptide" evidence="10">
    <location>
        <begin position="1"/>
        <end position="22"/>
    </location>
</feature>
<protein>
    <recommendedName>
        <fullName evidence="11">Protein kinase domain-containing protein</fullName>
    </recommendedName>
</protein>
<dbReference type="InterPro" id="IPR017441">
    <property type="entry name" value="Protein_kinase_ATP_BS"/>
</dbReference>
<keyword evidence="7" id="KW-0067">ATP-binding</keyword>
<evidence type="ECO:0000256" key="7">
    <source>
        <dbReference type="PROSITE-ProRule" id="PRU10141"/>
    </source>
</evidence>
<dbReference type="GO" id="GO:0004672">
    <property type="term" value="F:protein kinase activity"/>
    <property type="evidence" value="ECO:0007669"/>
    <property type="project" value="InterPro"/>
</dbReference>
<dbReference type="Pfam" id="PF07714">
    <property type="entry name" value="PK_Tyr_Ser-Thr"/>
    <property type="match status" value="1"/>
</dbReference>
<sequence>MKQIPILASVVSLFLLLHLAKSEEKLVRDSLLEFLSKLSNNKSISIPGFGWNTSSDPCSDRWRGITCDLQHFHVKNIDLGSFDLQGLFDPKTLCNVQSLSQSLLIINVSKNSIHGENLDYIKNCSELTHLDISGNQFSGQLPNSISELRNLQTLDVSGNKISGSLPDLSQMHGLTVFLAQENDFSGAIPELDFSRFKEFNVSHNFLSGRIPGGLHGFPLSSFLDNLELCGPPLPNQCSLVAAEDSAPEAPPSPPPVSPSAKHGKSGLTNNQILMYIGYVLIGFVALFLILLCLRKRGKKRREAVDADNKVAAFDDSMMKPSFSTVELKAGGGVSKSEYSTASAESGQVSTSLIVLSSPEANGLRFEDLLKAPAELLGRGSHGSVYKVACEAQGMNLAVKRIKDWPISSGEFRQRMRRLSQVKHPNVMPAIAHYSSGQEKLIVYEFQQNGSLFRQIHGNESPLDWSSRLTVAATIADAIAYMHEELQYDRIPHGNLKSSNILLNSNMEACISEYGLMLVEGEEQKGGIVANRALEAAQEDYKSIFKVDTYAFGVVLLELLTGRMVLTEGLDLASWVVAVVREEWTVEVFDKSLIREGVSEERMVNVLQIAIKCVAKSLQARPSMRQVALAVSAIREDDERSLDVSELSITRSFVAL</sequence>
<evidence type="ECO:0000256" key="1">
    <source>
        <dbReference type="ARBA" id="ARBA00004370"/>
    </source>
</evidence>
<dbReference type="GO" id="GO:0005524">
    <property type="term" value="F:ATP binding"/>
    <property type="evidence" value="ECO:0007669"/>
    <property type="project" value="UniProtKB-UniRule"/>
</dbReference>
<evidence type="ECO:0000256" key="9">
    <source>
        <dbReference type="SAM" id="Phobius"/>
    </source>
</evidence>
<keyword evidence="5 9" id="KW-1133">Transmembrane helix</keyword>
<accession>A0AAD4JBP2</accession>
<dbReference type="InterPro" id="IPR001245">
    <property type="entry name" value="Ser-Thr/Tyr_kinase_cat_dom"/>
</dbReference>
<evidence type="ECO:0000256" key="6">
    <source>
        <dbReference type="ARBA" id="ARBA00023136"/>
    </source>
</evidence>
<dbReference type="Pfam" id="PF13855">
    <property type="entry name" value="LRR_8"/>
    <property type="match status" value="1"/>
</dbReference>
<evidence type="ECO:0000256" key="8">
    <source>
        <dbReference type="SAM" id="MobiDB-lite"/>
    </source>
</evidence>
<proteinExistence type="predicted"/>
<feature type="chain" id="PRO_5042179549" description="Protein kinase domain-containing protein" evidence="10">
    <location>
        <begin position="23"/>
        <end position="655"/>
    </location>
</feature>
<dbReference type="Pfam" id="PF08263">
    <property type="entry name" value="LRRNT_2"/>
    <property type="match status" value="1"/>
</dbReference>
<dbReference type="Gene3D" id="3.30.200.20">
    <property type="entry name" value="Phosphorylase Kinase, domain 1"/>
    <property type="match status" value="1"/>
</dbReference>
<reference evidence="12 13" key="1">
    <citation type="journal article" date="2021" name="Nat. Commun.">
        <title>Incipient diploidization of the medicinal plant Perilla within 10,000 years.</title>
        <authorList>
            <person name="Zhang Y."/>
            <person name="Shen Q."/>
            <person name="Leng L."/>
            <person name="Zhang D."/>
            <person name="Chen S."/>
            <person name="Shi Y."/>
            <person name="Ning Z."/>
            <person name="Chen S."/>
        </authorList>
    </citation>
    <scope>NUCLEOTIDE SEQUENCE [LARGE SCALE GENOMIC DNA]</scope>
    <source>
        <strain evidence="13">cv. PC099</strain>
    </source>
</reference>
<dbReference type="PANTHER" id="PTHR48007:SF79">
    <property type="entry name" value="(WILD MALAYSIAN BANANA) HYPOTHETICAL PROTEIN"/>
    <property type="match status" value="1"/>
</dbReference>
<keyword evidence="10" id="KW-0732">Signal</keyword>
<dbReference type="Gene3D" id="3.80.10.10">
    <property type="entry name" value="Ribonuclease Inhibitor"/>
    <property type="match status" value="2"/>
</dbReference>
<dbReference type="InterPro" id="IPR001611">
    <property type="entry name" value="Leu-rich_rpt"/>
</dbReference>
<dbReference type="GO" id="GO:0016020">
    <property type="term" value="C:membrane"/>
    <property type="evidence" value="ECO:0007669"/>
    <property type="project" value="UniProtKB-SubCell"/>
</dbReference>
<dbReference type="Proteomes" id="UP001190926">
    <property type="component" value="Unassembled WGS sequence"/>
</dbReference>
<evidence type="ECO:0000313" key="13">
    <source>
        <dbReference type="Proteomes" id="UP001190926"/>
    </source>
</evidence>
<keyword evidence="6 9" id="KW-0472">Membrane</keyword>
<comment type="caution">
    <text evidence="12">The sequence shown here is derived from an EMBL/GenBank/DDBJ whole genome shotgun (WGS) entry which is preliminary data.</text>
</comment>
<evidence type="ECO:0000256" key="4">
    <source>
        <dbReference type="ARBA" id="ARBA00022737"/>
    </source>
</evidence>
<keyword evidence="13" id="KW-1185">Reference proteome</keyword>
<evidence type="ECO:0000256" key="10">
    <source>
        <dbReference type="SAM" id="SignalP"/>
    </source>
</evidence>
<evidence type="ECO:0000313" key="12">
    <source>
        <dbReference type="EMBL" id="KAH6830223.1"/>
    </source>
</evidence>
<keyword evidence="2" id="KW-0433">Leucine-rich repeat</keyword>
<feature type="region of interest" description="Disordered" evidence="8">
    <location>
        <begin position="243"/>
        <end position="263"/>
    </location>
</feature>
<evidence type="ECO:0000256" key="3">
    <source>
        <dbReference type="ARBA" id="ARBA00022692"/>
    </source>
</evidence>
<dbReference type="AlphaFoldDB" id="A0AAD4JBP2"/>
<dbReference type="Gene3D" id="1.10.510.10">
    <property type="entry name" value="Transferase(Phosphotransferase) domain 1"/>
    <property type="match status" value="1"/>
</dbReference>
<evidence type="ECO:0000256" key="2">
    <source>
        <dbReference type="ARBA" id="ARBA00022614"/>
    </source>
</evidence>
<dbReference type="PANTHER" id="PTHR48007">
    <property type="entry name" value="LEUCINE-RICH REPEAT RECEPTOR-LIKE PROTEIN KINASE PXC1"/>
    <property type="match status" value="1"/>
</dbReference>
<evidence type="ECO:0000256" key="5">
    <source>
        <dbReference type="ARBA" id="ARBA00022989"/>
    </source>
</evidence>